<dbReference type="Gene3D" id="3.40.30.10">
    <property type="entry name" value="Glutaredoxin"/>
    <property type="match status" value="1"/>
</dbReference>
<evidence type="ECO:0000313" key="3">
    <source>
        <dbReference type="Proteomes" id="UP000295215"/>
    </source>
</evidence>
<gene>
    <name evidence="2" type="ORF">C8P70_103139</name>
</gene>
<dbReference type="Proteomes" id="UP000295215">
    <property type="component" value="Unassembled WGS sequence"/>
</dbReference>
<evidence type="ECO:0000259" key="1">
    <source>
        <dbReference type="Pfam" id="PF13905"/>
    </source>
</evidence>
<protein>
    <recommendedName>
        <fullName evidence="1">Thioredoxin-like fold domain-containing protein</fullName>
    </recommendedName>
</protein>
<dbReference type="EMBL" id="SOAG01000003">
    <property type="protein sequence ID" value="TDS65113.1"/>
    <property type="molecule type" value="Genomic_DNA"/>
</dbReference>
<sequence length="474" mass="55868">MYIQILYKYLFFLSISTIILLASCQKKFEPNDFSAYFQGEIQNPTTNYVLFCKDNEILDTLFLNSENKFSKKFDSLPSGMYIYKIEPEFQYIYFDKNDSLTVRLNANDFDHSIIFSGRGSEKNNFLMNLNVKNIVDESNKYENFDQPLNIFLRKLDSTQAIRTTYYLKSKAIIGWDENFDLYAKTKLDLHFYSQKEVYPLAHYIRTGENVKTQLPSDYYNFRKRIDFNNENLTKYSSFTRYLSIMLNSIVNESEVEFDSQSKFDKNIEKLNIVDTLIQNQKVKNAILNNIAFIYLLEDQNIYNNDKFLTRYFELSTDNDQHNEILQIQKAVQNLKDKKKLPNVPLVDTNNRRVIITQIIKKPTLIFFWTKNGLAHAEGAHRRAINLLQSNPDIQIISICIDGEQEDWKKFISKFKQPGLIMLRSSDFNIMKDKWIITKIQRSMILDSGGKIINPFINIFDKNIQQIINNKTTQN</sequence>
<dbReference type="InterPro" id="IPR036249">
    <property type="entry name" value="Thioredoxin-like_sf"/>
</dbReference>
<keyword evidence="3" id="KW-1185">Reference proteome</keyword>
<dbReference type="AlphaFoldDB" id="A0A4R7FCY1"/>
<proteinExistence type="predicted"/>
<dbReference type="SUPFAM" id="SSF52833">
    <property type="entry name" value="Thioredoxin-like"/>
    <property type="match status" value="1"/>
</dbReference>
<dbReference type="RefSeq" id="WP_133711717.1">
    <property type="nucleotide sequence ID" value="NZ_SOAG01000003.1"/>
</dbReference>
<name>A0A4R7FCY1_9FLAO</name>
<dbReference type="Pfam" id="PF13905">
    <property type="entry name" value="Thioredoxin_8"/>
    <property type="match status" value="1"/>
</dbReference>
<reference evidence="2 3" key="1">
    <citation type="submission" date="2019-03" db="EMBL/GenBank/DDBJ databases">
        <title>Genomic Encyclopedia of Archaeal and Bacterial Type Strains, Phase II (KMG-II): from individual species to whole genera.</title>
        <authorList>
            <person name="Goeker M."/>
        </authorList>
    </citation>
    <scope>NUCLEOTIDE SEQUENCE [LARGE SCALE GENOMIC DNA]</scope>
    <source>
        <strain evidence="2 3">DSM 28213</strain>
    </source>
</reference>
<feature type="domain" description="Thioredoxin-like fold" evidence="1">
    <location>
        <begin position="361"/>
        <end position="451"/>
    </location>
</feature>
<dbReference type="InterPro" id="IPR012336">
    <property type="entry name" value="Thioredoxin-like_fold"/>
</dbReference>
<organism evidence="2 3">
    <name type="scientific">Myroides indicus</name>
    <dbReference type="NCBI Taxonomy" id="1323422"/>
    <lineage>
        <taxon>Bacteria</taxon>
        <taxon>Pseudomonadati</taxon>
        <taxon>Bacteroidota</taxon>
        <taxon>Flavobacteriia</taxon>
        <taxon>Flavobacteriales</taxon>
        <taxon>Flavobacteriaceae</taxon>
        <taxon>Myroides</taxon>
    </lineage>
</organism>
<comment type="caution">
    <text evidence="2">The sequence shown here is derived from an EMBL/GenBank/DDBJ whole genome shotgun (WGS) entry which is preliminary data.</text>
</comment>
<accession>A0A4R7FCY1</accession>
<dbReference type="OrthoDB" id="1146847at2"/>
<evidence type="ECO:0000313" key="2">
    <source>
        <dbReference type="EMBL" id="TDS65113.1"/>
    </source>
</evidence>